<gene>
    <name evidence="1" type="ORF">DAI18_08725</name>
</gene>
<evidence type="ECO:0000313" key="1">
    <source>
        <dbReference type="EMBL" id="AVY94121.1"/>
    </source>
</evidence>
<keyword evidence="2" id="KW-1185">Reference proteome</keyword>
<dbReference type="Proteomes" id="UP000244173">
    <property type="component" value="Chromosome"/>
</dbReference>
<sequence length="138" mass="15590">MRLIGMQHEGSPRHAVRHAAAIVEALDTRQRAADGIGCMPVHIVAMTTKERFDAFHVPHGRRPLHPVVLARKRNSDPLCHFRLPYFLCPRRKKPVEDDARERRQGLVKTPHQLGTCDPGRGGSAWRSLTARLRLKTLG</sequence>
<dbReference type="AlphaFoldDB" id="A0A2S0P9S3"/>
<dbReference type="KEGG" id="maer:DAI18_08725"/>
<evidence type="ECO:0000313" key="2">
    <source>
        <dbReference type="Proteomes" id="UP000244173"/>
    </source>
</evidence>
<proteinExistence type="predicted"/>
<dbReference type="STRING" id="1122240.GCA_000620105_03462"/>
<protein>
    <submittedName>
        <fullName evidence="1">Uncharacterized protein</fullName>
    </submittedName>
</protein>
<accession>A0A2S0P9S3</accession>
<reference evidence="1 2" key="1">
    <citation type="submission" date="2018-04" db="EMBL/GenBank/DDBJ databases">
        <title>Denitrifier Microvirgula.</title>
        <authorList>
            <person name="Anderson E."/>
            <person name="Jang J."/>
            <person name="Ishii S."/>
        </authorList>
    </citation>
    <scope>NUCLEOTIDE SEQUENCE [LARGE SCALE GENOMIC DNA]</scope>
    <source>
        <strain evidence="1 2">BE2.4</strain>
    </source>
</reference>
<name>A0A2S0P9S3_9NEIS</name>
<dbReference type="EMBL" id="CP028519">
    <property type="protein sequence ID" value="AVY94121.1"/>
    <property type="molecule type" value="Genomic_DNA"/>
</dbReference>
<organism evidence="1 2">
    <name type="scientific">Microvirgula aerodenitrificans</name>
    <dbReference type="NCBI Taxonomy" id="57480"/>
    <lineage>
        <taxon>Bacteria</taxon>
        <taxon>Pseudomonadati</taxon>
        <taxon>Pseudomonadota</taxon>
        <taxon>Betaproteobacteria</taxon>
        <taxon>Neisseriales</taxon>
        <taxon>Aquaspirillaceae</taxon>
        <taxon>Microvirgula</taxon>
    </lineage>
</organism>